<feature type="region of interest" description="Disordered" evidence="1">
    <location>
        <begin position="1"/>
        <end position="350"/>
    </location>
</feature>
<feature type="compositionally biased region" description="Basic residues" evidence="1">
    <location>
        <begin position="125"/>
        <end position="144"/>
    </location>
</feature>
<evidence type="ECO:0000256" key="1">
    <source>
        <dbReference type="SAM" id="MobiDB-lite"/>
    </source>
</evidence>
<dbReference type="GO" id="GO:0016829">
    <property type="term" value="F:lyase activity"/>
    <property type="evidence" value="ECO:0007669"/>
    <property type="project" value="UniProtKB-KW"/>
</dbReference>
<feature type="compositionally biased region" description="Basic and acidic residues" evidence="1">
    <location>
        <begin position="32"/>
        <end position="41"/>
    </location>
</feature>
<evidence type="ECO:0000313" key="2">
    <source>
        <dbReference type="EMBL" id="CAA9498043.1"/>
    </source>
</evidence>
<keyword evidence="2" id="KW-0456">Lyase</keyword>
<feature type="compositionally biased region" description="Basic and acidic residues" evidence="1">
    <location>
        <begin position="145"/>
        <end position="169"/>
    </location>
</feature>
<feature type="compositionally biased region" description="Basic and acidic residues" evidence="1">
    <location>
        <begin position="295"/>
        <end position="304"/>
    </location>
</feature>
<protein>
    <submittedName>
        <fullName evidence="2">Malyl-CoA lyase</fullName>
        <ecNumber evidence="2">4.1.3.24</ecNumber>
    </submittedName>
</protein>
<feature type="non-terminal residue" evidence="2">
    <location>
        <position position="1"/>
    </location>
</feature>
<dbReference type="AlphaFoldDB" id="A0A6J4SG26"/>
<sequence length="350" mass="39547">AKPSSLLRAAGHRRARSPPRDPLHPLALDPLLRPEQREDGRAGPVHGPDGRHPPRQPRGRDPRRPQGRRPRRPAPGGSRGRSRRHGAVDARQRPGVPLDPQRAHDARHGDRRQARRRDDPQGRGCRGHPLRRPPPRPARGPRRRPAADPRPRDPRDGARRRQRGGDRLRLPAHAGHLARPGGPRGLPAHEDHARRRRAPRLPDDRGPRGRGRAARLLHAGPVALHGRPHGRRLHERRDPPVLRPLRRHQGRRGLRDPVPRRVPARLRRHVDPAPGADRDRQEGLLARPGGGPLRQEGHRGDPGRPRRAHDRRQDAGRRHLEAVPGDGRPRRDARREGPRARRGLRPADRV</sequence>
<gene>
    <name evidence="2" type="ORF">AVDCRST_MAG30-1744</name>
</gene>
<feature type="compositionally biased region" description="Basic and acidic residues" evidence="1">
    <location>
        <begin position="48"/>
        <end position="64"/>
    </location>
</feature>
<organism evidence="2">
    <name type="scientific">uncultured Solirubrobacteraceae bacterium</name>
    <dbReference type="NCBI Taxonomy" id="1162706"/>
    <lineage>
        <taxon>Bacteria</taxon>
        <taxon>Bacillati</taxon>
        <taxon>Actinomycetota</taxon>
        <taxon>Thermoleophilia</taxon>
        <taxon>Solirubrobacterales</taxon>
        <taxon>Solirubrobacteraceae</taxon>
        <taxon>environmental samples</taxon>
    </lineage>
</organism>
<dbReference type="EMBL" id="CADCVS010000234">
    <property type="protein sequence ID" value="CAA9498043.1"/>
    <property type="molecule type" value="Genomic_DNA"/>
</dbReference>
<accession>A0A6J4SG26</accession>
<reference evidence="2" key="1">
    <citation type="submission" date="2020-02" db="EMBL/GenBank/DDBJ databases">
        <authorList>
            <person name="Meier V. D."/>
        </authorList>
    </citation>
    <scope>NUCLEOTIDE SEQUENCE</scope>
    <source>
        <strain evidence="2">AVDCRST_MAG30</strain>
    </source>
</reference>
<feature type="compositionally biased region" description="Basic and acidic residues" evidence="1">
    <location>
        <begin position="101"/>
        <end position="121"/>
    </location>
</feature>
<proteinExistence type="predicted"/>
<feature type="compositionally biased region" description="Basic and acidic residues" evidence="1">
    <location>
        <begin position="311"/>
        <end position="350"/>
    </location>
</feature>
<dbReference type="EC" id="4.1.3.24" evidence="2"/>
<name>A0A6J4SG26_9ACTN</name>
<feature type="non-terminal residue" evidence="2">
    <location>
        <position position="350"/>
    </location>
</feature>